<evidence type="ECO:0000256" key="1">
    <source>
        <dbReference type="SAM" id="Phobius"/>
    </source>
</evidence>
<dbReference type="EMBL" id="JAGQHS010000023">
    <property type="protein sequence ID" value="MCA9755441.1"/>
    <property type="molecule type" value="Genomic_DNA"/>
</dbReference>
<keyword evidence="1" id="KW-0812">Transmembrane</keyword>
<feature type="transmembrane region" description="Helical" evidence="1">
    <location>
        <begin position="34"/>
        <end position="55"/>
    </location>
</feature>
<evidence type="ECO:0000313" key="3">
    <source>
        <dbReference type="Proteomes" id="UP000739538"/>
    </source>
</evidence>
<feature type="transmembrane region" description="Helical" evidence="1">
    <location>
        <begin position="209"/>
        <end position="227"/>
    </location>
</feature>
<evidence type="ECO:0000313" key="2">
    <source>
        <dbReference type="EMBL" id="MCA9755441.1"/>
    </source>
</evidence>
<dbReference type="Pfam" id="PF06182">
    <property type="entry name" value="ABC2_membrane_6"/>
    <property type="match status" value="1"/>
</dbReference>
<feature type="transmembrane region" description="Helical" evidence="1">
    <location>
        <begin position="67"/>
        <end position="87"/>
    </location>
</feature>
<reference evidence="2" key="1">
    <citation type="submission" date="2020-04" db="EMBL/GenBank/DDBJ databases">
        <authorList>
            <person name="Zhang T."/>
        </authorList>
    </citation>
    <scope>NUCLEOTIDE SEQUENCE</scope>
    <source>
        <strain evidence="2">HKST-UBA02</strain>
    </source>
</reference>
<keyword evidence="1" id="KW-0472">Membrane</keyword>
<organism evidence="2 3">
    <name type="scientific">Eiseniibacteriota bacterium</name>
    <dbReference type="NCBI Taxonomy" id="2212470"/>
    <lineage>
        <taxon>Bacteria</taxon>
        <taxon>Candidatus Eiseniibacteriota</taxon>
    </lineage>
</organism>
<sequence>MAGDLRVWTRVYGAMLAASVREQMSYRGSFVFELVGRLTVTGLELVALFFLFQHIESIAGWTKWEVVYLYGMASICLGMGEALTTGFDDMPELIRSGSFDYVLVRPLPALLFVLGRDVKLRILGRSLQGAFAVCISVMHLQLDWDVSHLALLATSVICGVTVYAGLFVASAAQCFWTVESTEMFNAFTYGGAQMTEYPVSLYPGWLRSIFLYVVPVGFVSYVPAVALLGKTDPLGLSPWGVWATPLVAGTFLGACLFFWRLGMRRYEGAGG</sequence>
<comment type="caution">
    <text evidence="2">The sequence shown here is derived from an EMBL/GenBank/DDBJ whole genome shotgun (WGS) entry which is preliminary data.</text>
</comment>
<proteinExistence type="predicted"/>
<accession>A0A956NAH5</accession>
<keyword evidence="1" id="KW-1133">Transmembrane helix</keyword>
<feature type="transmembrane region" description="Helical" evidence="1">
    <location>
        <begin position="239"/>
        <end position="259"/>
    </location>
</feature>
<dbReference type="InterPro" id="IPR010390">
    <property type="entry name" value="ABC-2_transporter-like"/>
</dbReference>
<dbReference type="PANTHER" id="PTHR36833">
    <property type="entry name" value="SLR0610 PROTEIN-RELATED"/>
    <property type="match status" value="1"/>
</dbReference>
<reference evidence="2" key="2">
    <citation type="journal article" date="2021" name="Microbiome">
        <title>Successional dynamics and alternative stable states in a saline activated sludge microbial community over 9 years.</title>
        <authorList>
            <person name="Wang Y."/>
            <person name="Ye J."/>
            <person name="Ju F."/>
            <person name="Liu L."/>
            <person name="Boyd J.A."/>
            <person name="Deng Y."/>
            <person name="Parks D.H."/>
            <person name="Jiang X."/>
            <person name="Yin X."/>
            <person name="Woodcroft B.J."/>
            <person name="Tyson G.W."/>
            <person name="Hugenholtz P."/>
            <person name="Polz M.F."/>
            <person name="Zhang T."/>
        </authorList>
    </citation>
    <scope>NUCLEOTIDE SEQUENCE</scope>
    <source>
        <strain evidence="2">HKST-UBA02</strain>
    </source>
</reference>
<dbReference type="Proteomes" id="UP000739538">
    <property type="component" value="Unassembled WGS sequence"/>
</dbReference>
<feature type="transmembrane region" description="Helical" evidence="1">
    <location>
        <begin position="148"/>
        <end position="169"/>
    </location>
</feature>
<name>A0A956NAH5_UNCEI</name>
<dbReference type="PANTHER" id="PTHR36833:SF1">
    <property type="entry name" value="INTEGRAL MEMBRANE TRANSPORT PROTEIN"/>
    <property type="match status" value="1"/>
</dbReference>
<gene>
    <name evidence="2" type="ORF">KDA27_06545</name>
</gene>
<dbReference type="AlphaFoldDB" id="A0A956NAH5"/>
<protein>
    <submittedName>
        <fullName evidence="2">ABC-2 family transporter protein</fullName>
    </submittedName>
</protein>